<organism evidence="1 2">
    <name type="scientific">Plasmodium falciparum MaliPS096_E11</name>
    <dbReference type="NCBI Taxonomy" id="1036727"/>
    <lineage>
        <taxon>Eukaryota</taxon>
        <taxon>Sar</taxon>
        <taxon>Alveolata</taxon>
        <taxon>Apicomplexa</taxon>
        <taxon>Aconoidasida</taxon>
        <taxon>Haemosporida</taxon>
        <taxon>Plasmodiidae</taxon>
        <taxon>Plasmodium</taxon>
        <taxon>Plasmodium (Laverania)</taxon>
    </lineage>
</organism>
<evidence type="ECO:0000313" key="1">
    <source>
        <dbReference type="EMBL" id="ETW46059.1"/>
    </source>
</evidence>
<dbReference type="AlphaFoldDB" id="A0A024WFY9"/>
<proteinExistence type="predicted"/>
<reference evidence="1 2" key="1">
    <citation type="submission" date="2013-02" db="EMBL/GenBank/DDBJ databases">
        <title>The Genome Annotation of Plasmodium falciparum MaliPS096_E11.</title>
        <authorList>
            <consortium name="The Broad Institute Genome Sequencing Platform"/>
            <consortium name="The Broad Institute Genome Sequencing Center for Infectious Disease"/>
            <person name="Neafsey D."/>
            <person name="Hoffman S."/>
            <person name="Volkman S."/>
            <person name="Rosenthal P."/>
            <person name="Walker B."/>
            <person name="Young S.K."/>
            <person name="Zeng Q."/>
            <person name="Gargeya S."/>
            <person name="Fitzgerald M."/>
            <person name="Haas B."/>
            <person name="Abouelleil A."/>
            <person name="Allen A.W."/>
            <person name="Alvarado L."/>
            <person name="Arachchi H.M."/>
            <person name="Berlin A.M."/>
            <person name="Chapman S.B."/>
            <person name="Gainer-Dewar J."/>
            <person name="Goldberg J."/>
            <person name="Griggs A."/>
            <person name="Gujja S."/>
            <person name="Hansen M."/>
            <person name="Howarth C."/>
            <person name="Imamovic A."/>
            <person name="Ireland A."/>
            <person name="Larimer J."/>
            <person name="McCowan C."/>
            <person name="Murphy C."/>
            <person name="Pearson M."/>
            <person name="Poon T.W."/>
            <person name="Priest M."/>
            <person name="Roberts A."/>
            <person name="Saif S."/>
            <person name="Shea T."/>
            <person name="Sisk P."/>
            <person name="Sykes S."/>
            <person name="Wortman J."/>
            <person name="Nusbaum C."/>
            <person name="Birren B."/>
        </authorList>
    </citation>
    <scope>NUCLEOTIDE SEQUENCE [LARGE SCALE GENOMIC DNA]</scope>
    <source>
        <strain evidence="1 2">MaliPS096_E11</strain>
    </source>
</reference>
<dbReference type="Proteomes" id="UP000030699">
    <property type="component" value="Unassembled WGS sequence"/>
</dbReference>
<sequence length="93" mass="10801">MIVKMEGTSETTSHKQVLQILEQTYITCTHNGTHEWSDVTRHHTTSMKRVCNSNGMMCVKVHECVQQRYICMQKETVYSVKGDIKMVHDKIND</sequence>
<evidence type="ECO:0000313" key="2">
    <source>
        <dbReference type="Proteomes" id="UP000030699"/>
    </source>
</evidence>
<reference evidence="1 2" key="2">
    <citation type="submission" date="2013-02" db="EMBL/GenBank/DDBJ databases">
        <title>The Genome Sequence of Plasmodium falciparum MaliPS096_E11.</title>
        <authorList>
            <consortium name="The Broad Institute Genome Sequencing Platform"/>
            <consortium name="The Broad Institute Genome Sequencing Center for Infectious Disease"/>
            <person name="Neafsey D."/>
            <person name="Cheeseman I."/>
            <person name="Volkman S."/>
            <person name="Adams J."/>
            <person name="Walker B."/>
            <person name="Young S.K."/>
            <person name="Zeng Q."/>
            <person name="Gargeya S."/>
            <person name="Fitzgerald M."/>
            <person name="Haas B."/>
            <person name="Abouelleil A."/>
            <person name="Alvarado L."/>
            <person name="Arachchi H.M."/>
            <person name="Berlin A.M."/>
            <person name="Chapman S.B."/>
            <person name="Dewar J."/>
            <person name="Goldberg J."/>
            <person name="Griggs A."/>
            <person name="Gujja S."/>
            <person name="Hansen M."/>
            <person name="Howarth C."/>
            <person name="Imamovic A."/>
            <person name="Larimer J."/>
            <person name="McCowan C."/>
            <person name="Murphy C."/>
            <person name="Neiman D."/>
            <person name="Pearson M."/>
            <person name="Priest M."/>
            <person name="Roberts A."/>
            <person name="Saif S."/>
            <person name="Shea T."/>
            <person name="Sisk P."/>
            <person name="Sykes S."/>
            <person name="Wortman J."/>
            <person name="Nusbaum C."/>
            <person name="Birren B."/>
        </authorList>
    </citation>
    <scope>NUCLEOTIDE SEQUENCE [LARGE SCALE GENOMIC DNA]</scope>
    <source>
        <strain evidence="1 2">MaliPS096_E11</strain>
    </source>
</reference>
<accession>A0A024WFY9</accession>
<gene>
    <name evidence="1" type="ORF">PFMALIP_05871</name>
</gene>
<name>A0A024WFY9_PLAFA</name>
<protein>
    <submittedName>
        <fullName evidence="1">Uncharacterized protein</fullName>
    </submittedName>
</protein>
<dbReference type="EMBL" id="KI925778">
    <property type="protein sequence ID" value="ETW46059.1"/>
    <property type="molecule type" value="Genomic_DNA"/>
</dbReference>